<gene>
    <name evidence="1" type="ORF">SMTD_LOCUS16122</name>
</gene>
<dbReference type="AlphaFoldDB" id="A0A183PP36"/>
<protein>
    <submittedName>
        <fullName evidence="1">Uncharacterized protein</fullName>
    </submittedName>
</protein>
<dbReference type="STRING" id="31246.A0A183PP36"/>
<sequence>MQIERDQALLRLFSNQKLPVIYPSELNPSILPEGETIKTTSSPGNMKNSKLEQLLFVSGEIAPNIGVSIVPKTPYKPSTEKSVKFVNKNETVPSSLSTPLSSNNPTSIISSKPSNIAFNLTRNQIAIGSTVSSLVNSASLSNVKEDDPNTTTQPNITSAFTVSLTANDSGNLFVKSTLFKPQTPSSLLIVSTSSGGASIAQSSAPFDLNSSKVTNPVFQNTEPTITTTNNSIITSVTTINETSLINSNPVIPTTSSFSNPLVIPKPIASNPSNDFNNASPFNLPQTTTVSSKSPGLSSLLPTPVCGSSGIMFGSGQSQIISTATTDTAISSSLSSIFTGIPLNTTSTIITNSNTTTESNVIFNSRPSFGAPNLVTATTIVSSTSSTGTNIFLLDNPNQLSSTINMEYVTTVSHANTVICLTGISISKSEAFNKTPTKSVSSVFGGLFAEVATVNSQHITCNSANWGTGLLGSPMGSDTQPRNNSFSVAFGKAFGNTAFANQATSTLFRSHNSSAQNNIMSGASPSLSNPQSGLFSSSILGSSLFGSPIADMFCTQFRIGLIDLKIQTIVTYFLSPFV</sequence>
<reference evidence="1 2" key="1">
    <citation type="submission" date="2018-11" db="EMBL/GenBank/DDBJ databases">
        <authorList>
            <consortium name="Pathogen Informatics"/>
        </authorList>
    </citation>
    <scope>NUCLEOTIDE SEQUENCE [LARGE SCALE GENOMIC DNA]</scope>
    <source>
        <strain>Denwood</strain>
        <strain evidence="2">Zambia</strain>
    </source>
</reference>
<evidence type="ECO:0000313" key="2">
    <source>
        <dbReference type="Proteomes" id="UP000269396"/>
    </source>
</evidence>
<evidence type="ECO:0000313" key="1">
    <source>
        <dbReference type="EMBL" id="VDP70445.1"/>
    </source>
</evidence>
<dbReference type="Proteomes" id="UP000269396">
    <property type="component" value="Unassembled WGS sequence"/>
</dbReference>
<accession>A0A183PP36</accession>
<name>A0A183PP36_9TREM</name>
<dbReference type="EMBL" id="UZAL01036758">
    <property type="protein sequence ID" value="VDP70445.1"/>
    <property type="molecule type" value="Genomic_DNA"/>
</dbReference>
<proteinExistence type="predicted"/>
<organism evidence="1 2">
    <name type="scientific">Schistosoma mattheei</name>
    <dbReference type="NCBI Taxonomy" id="31246"/>
    <lineage>
        <taxon>Eukaryota</taxon>
        <taxon>Metazoa</taxon>
        <taxon>Spiralia</taxon>
        <taxon>Lophotrochozoa</taxon>
        <taxon>Platyhelminthes</taxon>
        <taxon>Trematoda</taxon>
        <taxon>Digenea</taxon>
        <taxon>Strigeidida</taxon>
        <taxon>Schistosomatoidea</taxon>
        <taxon>Schistosomatidae</taxon>
        <taxon>Schistosoma</taxon>
    </lineage>
</organism>
<keyword evidence="2" id="KW-1185">Reference proteome</keyword>